<evidence type="ECO:0000259" key="2">
    <source>
        <dbReference type="PROSITE" id="PS51464"/>
    </source>
</evidence>
<gene>
    <name evidence="3" type="ORF">E0485_10335</name>
</gene>
<dbReference type="Pfam" id="PF13580">
    <property type="entry name" value="SIS_2"/>
    <property type="match status" value="1"/>
</dbReference>
<dbReference type="EMBL" id="SKFG01000009">
    <property type="protein sequence ID" value="TCZ77389.1"/>
    <property type="molecule type" value="Genomic_DNA"/>
</dbReference>
<dbReference type="CDD" id="cd05013">
    <property type="entry name" value="SIS_RpiR"/>
    <property type="match status" value="1"/>
</dbReference>
<name>A0A4R4ECH6_9BACL</name>
<proteinExistence type="inferred from homology"/>
<comment type="similarity">
    <text evidence="1">Belongs to the UPF0309 family.</text>
</comment>
<keyword evidence="4" id="KW-1185">Reference proteome</keyword>
<protein>
    <recommendedName>
        <fullName evidence="1">UPF0309 protein E0485_10335</fullName>
    </recommendedName>
</protein>
<dbReference type="PROSITE" id="PS51464">
    <property type="entry name" value="SIS"/>
    <property type="match status" value="1"/>
</dbReference>
<dbReference type="InterPro" id="IPR046348">
    <property type="entry name" value="SIS_dom_sf"/>
</dbReference>
<dbReference type="SUPFAM" id="SSF53697">
    <property type="entry name" value="SIS domain"/>
    <property type="match status" value="1"/>
</dbReference>
<dbReference type="RefSeq" id="WP_132417960.1">
    <property type="nucleotide sequence ID" value="NZ_SKFG01000009.1"/>
</dbReference>
<comment type="caution">
    <text evidence="3">The sequence shown here is derived from an EMBL/GenBank/DDBJ whole genome shotgun (WGS) entry which is preliminary data.</text>
</comment>
<dbReference type="Gene3D" id="3.40.50.10490">
    <property type="entry name" value="Glucose-6-phosphate isomerase like protein, domain 1"/>
    <property type="match status" value="1"/>
</dbReference>
<keyword evidence="3" id="KW-0413">Isomerase</keyword>
<evidence type="ECO:0000256" key="1">
    <source>
        <dbReference type="HAMAP-Rule" id="MF_01240"/>
    </source>
</evidence>
<dbReference type="Proteomes" id="UP000295418">
    <property type="component" value="Unassembled WGS sequence"/>
</dbReference>
<dbReference type="InterPro" id="IPR001347">
    <property type="entry name" value="SIS_dom"/>
</dbReference>
<dbReference type="HAMAP" id="MF_01240">
    <property type="entry name" value="UPF0309"/>
    <property type="match status" value="1"/>
</dbReference>
<dbReference type="InterPro" id="IPR050099">
    <property type="entry name" value="SIS_GmhA/DiaA_subfam"/>
</dbReference>
<sequence length="245" mass="26582">MLAKQYFAEIHRILTEVEETQLGPIQQTAEKIVETTLQKRNVYIFGSSHAGILAQEMFYRTGGLVIINPILAPALTLDVRPVTLTSSAERLEGYGQLIVDSVNVEAGDLLIVHSVSGRNGVPIDVALRAKQLGAHVVAITNLAYSNQVSSRHSSGKRLCEVSDIVIDNCGCYGDAAIEVPPFTEKVSPTSTVIGAAILNAIVANVVEIFVKRDMDPPVFVSANMDGGDDYNQTMLSKYKSQIKYM</sequence>
<dbReference type="GO" id="GO:1901135">
    <property type="term" value="P:carbohydrate derivative metabolic process"/>
    <property type="evidence" value="ECO:0007669"/>
    <property type="project" value="InterPro"/>
</dbReference>
<organism evidence="3 4">
    <name type="scientific">Paenibacillus albiflavus</name>
    <dbReference type="NCBI Taxonomy" id="2545760"/>
    <lineage>
        <taxon>Bacteria</taxon>
        <taxon>Bacillati</taxon>
        <taxon>Bacillota</taxon>
        <taxon>Bacilli</taxon>
        <taxon>Bacillales</taxon>
        <taxon>Paenibacillaceae</taxon>
        <taxon>Paenibacillus</taxon>
    </lineage>
</organism>
<feature type="domain" description="SIS" evidence="2">
    <location>
        <begin position="32"/>
        <end position="216"/>
    </location>
</feature>
<dbReference type="GO" id="GO:0097367">
    <property type="term" value="F:carbohydrate derivative binding"/>
    <property type="evidence" value="ECO:0007669"/>
    <property type="project" value="InterPro"/>
</dbReference>
<reference evidence="3 4" key="1">
    <citation type="submission" date="2019-03" db="EMBL/GenBank/DDBJ databases">
        <authorList>
            <person name="Kim M.K.M."/>
        </authorList>
    </citation>
    <scope>NUCLEOTIDE SEQUENCE [LARGE SCALE GENOMIC DNA]</scope>
    <source>
        <strain evidence="3 4">18JY21-1</strain>
    </source>
</reference>
<dbReference type="InterPro" id="IPR022951">
    <property type="entry name" value="UPF0309"/>
</dbReference>
<dbReference type="PANTHER" id="PTHR30390">
    <property type="entry name" value="SEDOHEPTULOSE 7-PHOSPHATE ISOMERASE / DNAA INITIATOR-ASSOCIATING FACTOR FOR REPLICATION INITIATION"/>
    <property type="match status" value="1"/>
</dbReference>
<evidence type="ECO:0000313" key="3">
    <source>
        <dbReference type="EMBL" id="TCZ77389.1"/>
    </source>
</evidence>
<dbReference type="GO" id="GO:0016853">
    <property type="term" value="F:isomerase activity"/>
    <property type="evidence" value="ECO:0007669"/>
    <property type="project" value="UniProtKB-KW"/>
</dbReference>
<evidence type="ECO:0000313" key="4">
    <source>
        <dbReference type="Proteomes" id="UP000295418"/>
    </source>
</evidence>
<dbReference type="OrthoDB" id="9805185at2"/>
<accession>A0A4R4ECH6</accession>
<dbReference type="AlphaFoldDB" id="A0A4R4ECH6"/>
<dbReference type="PANTHER" id="PTHR30390:SF7">
    <property type="entry name" value="PHOSPHOHEPTOSE ISOMERASE"/>
    <property type="match status" value="1"/>
</dbReference>
<dbReference type="InterPro" id="IPR035472">
    <property type="entry name" value="RpiR-like_SIS"/>
</dbReference>
<dbReference type="NCBIfam" id="NF002805">
    <property type="entry name" value="PRK02947.1"/>
    <property type="match status" value="1"/>
</dbReference>